<evidence type="ECO:0000256" key="1">
    <source>
        <dbReference type="SAM" id="MobiDB-lite"/>
    </source>
</evidence>
<organism evidence="2 3">
    <name type="scientific">Ameca splendens</name>
    <dbReference type="NCBI Taxonomy" id="208324"/>
    <lineage>
        <taxon>Eukaryota</taxon>
        <taxon>Metazoa</taxon>
        <taxon>Chordata</taxon>
        <taxon>Craniata</taxon>
        <taxon>Vertebrata</taxon>
        <taxon>Euteleostomi</taxon>
        <taxon>Actinopterygii</taxon>
        <taxon>Neopterygii</taxon>
        <taxon>Teleostei</taxon>
        <taxon>Neoteleostei</taxon>
        <taxon>Acanthomorphata</taxon>
        <taxon>Ovalentaria</taxon>
        <taxon>Atherinomorphae</taxon>
        <taxon>Cyprinodontiformes</taxon>
        <taxon>Goodeidae</taxon>
        <taxon>Ameca</taxon>
    </lineage>
</organism>
<proteinExistence type="predicted"/>
<evidence type="ECO:0000313" key="2">
    <source>
        <dbReference type="EMBL" id="MEQ2309878.1"/>
    </source>
</evidence>
<comment type="caution">
    <text evidence="2">The sequence shown here is derived from an EMBL/GenBank/DDBJ whole genome shotgun (WGS) entry which is preliminary data.</text>
</comment>
<dbReference type="Proteomes" id="UP001469553">
    <property type="component" value="Unassembled WGS sequence"/>
</dbReference>
<dbReference type="EMBL" id="JAHRIP010075348">
    <property type="protein sequence ID" value="MEQ2309878.1"/>
    <property type="molecule type" value="Genomic_DNA"/>
</dbReference>
<feature type="compositionally biased region" description="Basic residues" evidence="1">
    <location>
        <begin position="35"/>
        <end position="44"/>
    </location>
</feature>
<keyword evidence="3" id="KW-1185">Reference proteome</keyword>
<protein>
    <submittedName>
        <fullName evidence="2">Uncharacterized protein</fullName>
    </submittedName>
</protein>
<name>A0ABV0ZUC4_9TELE</name>
<accession>A0ABV0ZUC4</accession>
<reference evidence="2 3" key="1">
    <citation type="submission" date="2021-06" db="EMBL/GenBank/DDBJ databases">
        <authorList>
            <person name="Palmer J.M."/>
        </authorList>
    </citation>
    <scope>NUCLEOTIDE SEQUENCE [LARGE SCALE GENOMIC DNA]</scope>
    <source>
        <strain evidence="2 3">AS_MEX2019</strain>
        <tissue evidence="2">Muscle</tissue>
    </source>
</reference>
<gene>
    <name evidence="2" type="ORF">AMECASPLE_002960</name>
</gene>
<evidence type="ECO:0000313" key="3">
    <source>
        <dbReference type="Proteomes" id="UP001469553"/>
    </source>
</evidence>
<feature type="region of interest" description="Disordered" evidence="1">
    <location>
        <begin position="35"/>
        <end position="57"/>
    </location>
</feature>
<sequence length="75" mass="8368">MVLHLNSQLIPRDNALPLACVNAVLSYKKKFLRKRGEKKRRGKKWATTSNRPGSYTGEFVVISTHTQPPSSCSAP</sequence>